<evidence type="ECO:0000313" key="5">
    <source>
        <dbReference type="Proteomes" id="UP000295064"/>
    </source>
</evidence>
<keyword evidence="4" id="KW-0456">Lyase</keyword>
<dbReference type="SUPFAM" id="SSF159672">
    <property type="entry name" value="CbiG N-terminal domain-like"/>
    <property type="match status" value="1"/>
</dbReference>
<protein>
    <submittedName>
        <fullName evidence="4">Cobalt-precorrin 5A acetaldehyde-lyase</fullName>
    </submittedName>
</protein>
<proteinExistence type="predicted"/>
<dbReference type="Pfam" id="PF11760">
    <property type="entry name" value="CbiG_N"/>
    <property type="match status" value="1"/>
</dbReference>
<evidence type="ECO:0000259" key="1">
    <source>
        <dbReference type="Pfam" id="PF01890"/>
    </source>
</evidence>
<dbReference type="EMBL" id="SNWX01000007">
    <property type="protein sequence ID" value="TDO92168.1"/>
    <property type="molecule type" value="Genomic_DNA"/>
</dbReference>
<dbReference type="InterPro" id="IPR036518">
    <property type="entry name" value="CobE/GbiG_C_sf"/>
</dbReference>
<dbReference type="Gene3D" id="3.40.50.11220">
    <property type="match status" value="1"/>
</dbReference>
<dbReference type="InterPro" id="IPR021745">
    <property type="entry name" value="CbiG_mid"/>
</dbReference>
<gene>
    <name evidence="4" type="ORF">DFR79_10776</name>
</gene>
<dbReference type="GO" id="GO:0016829">
    <property type="term" value="F:lyase activity"/>
    <property type="evidence" value="ECO:0007669"/>
    <property type="project" value="UniProtKB-KW"/>
</dbReference>
<dbReference type="Pfam" id="PF11761">
    <property type="entry name" value="CbiG_mid"/>
    <property type="match status" value="1"/>
</dbReference>
<comment type="caution">
    <text evidence="4">The sequence shown here is derived from an EMBL/GenBank/DDBJ whole genome shotgun (WGS) entry which is preliminary data.</text>
</comment>
<dbReference type="Gene3D" id="3.30.420.180">
    <property type="entry name" value="CobE/GbiG C-terminal domain"/>
    <property type="match status" value="1"/>
</dbReference>
<evidence type="ECO:0000259" key="3">
    <source>
        <dbReference type="Pfam" id="PF11761"/>
    </source>
</evidence>
<sequence>MLKEKNTAVIVLTPAAKEIALKLKAEYRHLDLYLPAKLDKENENSFSFTSLSSLAAKIFKEYDALIFIMALGIVVRIIAPLLESKKSDPAVLTVDDTAQNVISTLSGHLGGANQLTAEIAEFLKARPVITTATDCNNQLAVDLLAQRLDCKIKPFCRLKKANGALLFGRDLHIFSDYKIKIEADDRIKIYSLEQLPEIRNSQAFEVIISNQKFNLQENQLQLIPRNIVLGIGCRKNTAAADIRSALDSLLAELNLLRASIKKIATIDLKKEEAGIRELAAENSWPLEIVPVEEIKEIEADLEIKKSDFVKKITGAAAAASPAAILASAAGKLIVDKKKYEGITLSVFEEEVTDE</sequence>
<dbReference type="PANTHER" id="PTHR37477">
    <property type="entry name" value="COBALT-PRECORRIN-5A HYDROLASE"/>
    <property type="match status" value="1"/>
</dbReference>
<dbReference type="SUPFAM" id="SSF159664">
    <property type="entry name" value="CobE/GbiG C-terminal domain-like"/>
    <property type="match status" value="1"/>
</dbReference>
<name>A0A4R6LTZ5_9FIRM</name>
<reference evidence="4 5" key="1">
    <citation type="submission" date="2019-03" db="EMBL/GenBank/DDBJ databases">
        <title>Subsurface microbial communities from deep shales in Ohio and West Virginia, USA.</title>
        <authorList>
            <person name="Wrighton K."/>
        </authorList>
    </citation>
    <scope>NUCLEOTIDE SEQUENCE [LARGE SCALE GENOMIC DNA]</scope>
    <source>
        <strain evidence="4 5">MA284_T2</strain>
    </source>
</reference>
<evidence type="ECO:0000259" key="2">
    <source>
        <dbReference type="Pfam" id="PF11760"/>
    </source>
</evidence>
<dbReference type="InterPro" id="IPR021744">
    <property type="entry name" value="CbiG_N"/>
</dbReference>
<dbReference type="PANTHER" id="PTHR37477:SF1">
    <property type="entry name" value="COBALT-PRECORRIN-5A HYDROLASE"/>
    <property type="match status" value="1"/>
</dbReference>
<dbReference type="InterPro" id="IPR038029">
    <property type="entry name" value="GbiG_N_sf"/>
</dbReference>
<dbReference type="OrthoDB" id="9781023at2"/>
<organism evidence="4 5">
    <name type="scientific">Halanaerobium saccharolyticum</name>
    <dbReference type="NCBI Taxonomy" id="43595"/>
    <lineage>
        <taxon>Bacteria</taxon>
        <taxon>Bacillati</taxon>
        <taxon>Bacillota</taxon>
        <taxon>Clostridia</taxon>
        <taxon>Halanaerobiales</taxon>
        <taxon>Halanaerobiaceae</taxon>
        <taxon>Halanaerobium</taxon>
    </lineage>
</organism>
<dbReference type="InterPro" id="IPR052553">
    <property type="entry name" value="CbiG_hydrolase"/>
</dbReference>
<dbReference type="Pfam" id="PF01890">
    <property type="entry name" value="CbiG_C"/>
    <property type="match status" value="1"/>
</dbReference>
<dbReference type="Proteomes" id="UP000295064">
    <property type="component" value="Unassembled WGS sequence"/>
</dbReference>
<feature type="domain" description="Cobalamin synthesis G N-terminal" evidence="2">
    <location>
        <begin position="55"/>
        <end position="134"/>
    </location>
</feature>
<feature type="domain" description="CobE/GbiG C-terminal" evidence="1">
    <location>
        <begin position="227"/>
        <end position="346"/>
    </location>
</feature>
<dbReference type="AlphaFoldDB" id="A0A4R6LTZ5"/>
<accession>A0A4R6LTZ5</accession>
<dbReference type="InterPro" id="IPR002750">
    <property type="entry name" value="CobE/GbiG_C"/>
</dbReference>
<feature type="domain" description="Cobalamin biosynthesis central region" evidence="3">
    <location>
        <begin position="140"/>
        <end position="224"/>
    </location>
</feature>
<dbReference type="RefSeq" id="WP_133514680.1">
    <property type="nucleotide sequence ID" value="NZ_SNWX01000007.1"/>
</dbReference>
<evidence type="ECO:0000313" key="4">
    <source>
        <dbReference type="EMBL" id="TDO92168.1"/>
    </source>
</evidence>
<dbReference type="GO" id="GO:0009236">
    <property type="term" value="P:cobalamin biosynthetic process"/>
    <property type="evidence" value="ECO:0007669"/>
    <property type="project" value="InterPro"/>
</dbReference>